<keyword evidence="1" id="KW-1133">Transmembrane helix</keyword>
<keyword evidence="3" id="KW-1185">Reference proteome</keyword>
<dbReference type="Proteomes" id="UP000484164">
    <property type="component" value="Unassembled WGS sequence"/>
</dbReference>
<keyword evidence="1" id="KW-0812">Transmembrane</keyword>
<feature type="transmembrane region" description="Helical" evidence="1">
    <location>
        <begin position="218"/>
        <end position="239"/>
    </location>
</feature>
<feature type="transmembrane region" description="Helical" evidence="1">
    <location>
        <begin position="164"/>
        <end position="183"/>
    </location>
</feature>
<protein>
    <submittedName>
        <fullName evidence="2">Divalent cation transporter</fullName>
    </submittedName>
</protein>
<feature type="transmembrane region" description="Helical" evidence="1">
    <location>
        <begin position="39"/>
        <end position="59"/>
    </location>
</feature>
<keyword evidence="1" id="KW-0472">Membrane</keyword>
<accession>A0A6L3ZCR5</accession>
<dbReference type="RefSeq" id="WP_151694286.1">
    <property type="nucleotide sequence ID" value="NZ_BMGX01000001.1"/>
</dbReference>
<feature type="transmembrane region" description="Helical" evidence="1">
    <location>
        <begin position="6"/>
        <end position="27"/>
    </location>
</feature>
<evidence type="ECO:0000313" key="2">
    <source>
        <dbReference type="EMBL" id="KAB2815251.1"/>
    </source>
</evidence>
<feature type="transmembrane region" description="Helical" evidence="1">
    <location>
        <begin position="189"/>
        <end position="206"/>
    </location>
</feature>
<reference evidence="2 3" key="1">
    <citation type="submission" date="2019-10" db="EMBL/GenBank/DDBJ databases">
        <title>Genome sequence of Phaeocystidibacter marisrubri JCM30614 (type strain).</title>
        <authorList>
            <person name="Bowman J.P."/>
        </authorList>
    </citation>
    <scope>NUCLEOTIDE SEQUENCE [LARGE SCALE GENOMIC DNA]</scope>
    <source>
        <strain evidence="2 3">JCM 30614</strain>
    </source>
</reference>
<comment type="caution">
    <text evidence="2">The sequence shown here is derived from an EMBL/GenBank/DDBJ whole genome shotgun (WGS) entry which is preliminary data.</text>
</comment>
<dbReference type="EMBL" id="WBVQ01000003">
    <property type="protein sequence ID" value="KAB2815251.1"/>
    <property type="molecule type" value="Genomic_DNA"/>
</dbReference>
<evidence type="ECO:0000313" key="3">
    <source>
        <dbReference type="Proteomes" id="UP000484164"/>
    </source>
</evidence>
<gene>
    <name evidence="2" type="ORF">F8C82_14250</name>
</gene>
<dbReference type="AlphaFoldDB" id="A0A6L3ZCR5"/>
<evidence type="ECO:0000256" key="1">
    <source>
        <dbReference type="SAM" id="Phobius"/>
    </source>
</evidence>
<dbReference type="OrthoDB" id="5766358at2"/>
<sequence>MNSSWLIAALLAWVGGLGIPMGGFLNSSISAVLKKNRTVFNHFMTALGGGALLSAVALVLVPDGMEKQNDYVGVSTFVLGGFLFLLLDRRMARSKGGGPQVVAMVSDFIPEAIALGAVFLQSVEQAYLLAGIMMIQNIPEGYNAFDEFPSEGSKKRRNKHTLKVFIAISILGPICAMVGALALAEHESLLGALMTTSAGGITYLIFRDIAPAANLRNNFYPSFGSILGFAVGLLGWSLVH</sequence>
<name>A0A6L3ZCR5_9FLAO</name>
<feature type="transmembrane region" description="Helical" evidence="1">
    <location>
        <begin position="71"/>
        <end position="87"/>
    </location>
</feature>
<organism evidence="2 3">
    <name type="scientific">Phaeocystidibacter marisrubri</name>
    <dbReference type="NCBI Taxonomy" id="1577780"/>
    <lineage>
        <taxon>Bacteria</taxon>
        <taxon>Pseudomonadati</taxon>
        <taxon>Bacteroidota</taxon>
        <taxon>Flavobacteriia</taxon>
        <taxon>Flavobacteriales</taxon>
        <taxon>Phaeocystidibacteraceae</taxon>
        <taxon>Phaeocystidibacter</taxon>
    </lineage>
</organism>
<proteinExistence type="predicted"/>